<evidence type="ECO:0000313" key="2">
    <source>
        <dbReference type="EMBL" id="MBW69482.1"/>
    </source>
</evidence>
<dbReference type="PANTHER" id="PTHR31527">
    <property type="entry name" value="RE64534P"/>
    <property type="match status" value="1"/>
</dbReference>
<feature type="domain" description="DUF1989" evidence="1">
    <location>
        <begin position="44"/>
        <end position="220"/>
    </location>
</feature>
<reference evidence="2" key="1">
    <citation type="submission" date="2018-01" db="EMBL/GenBank/DDBJ databases">
        <title>An insight into the sialome of Amazonian anophelines.</title>
        <authorList>
            <person name="Ribeiro J.M."/>
            <person name="Scarpassa V."/>
            <person name="Calvo E."/>
        </authorList>
    </citation>
    <scope>NUCLEOTIDE SEQUENCE</scope>
</reference>
<dbReference type="EMBL" id="GGFL01005304">
    <property type="protein sequence ID" value="MBW69482.1"/>
    <property type="molecule type" value="Transcribed_RNA"/>
</dbReference>
<dbReference type="PANTHER" id="PTHR31527:SF0">
    <property type="entry name" value="RE64534P"/>
    <property type="match status" value="1"/>
</dbReference>
<name>A0A2M4CVW4_ANODA</name>
<dbReference type="InterPro" id="IPR018959">
    <property type="entry name" value="DUF1989"/>
</dbReference>
<accession>A0A2M4CVW4</accession>
<dbReference type="Pfam" id="PF09347">
    <property type="entry name" value="DUF1989"/>
    <property type="match status" value="1"/>
</dbReference>
<protein>
    <submittedName>
        <fullName evidence="2">Putative agap003239-pa-like protein</fullName>
    </submittedName>
</protein>
<dbReference type="VEuPathDB" id="VectorBase:ADAR2_011365"/>
<sequence length="257" mass="29441">MERSFEYFPPTICYDKPAAATVSQEECESRRARALDGSVVLELIVPKKSAKVWTLQKDDLCRVSLPEGSQVGDLNFWNLDQPRLERFYSGKTRQIHSTHLKTYDRLWSCFPYLRPMATFVRDSLQAYGIDRDGGSLHDVVGTRCDDYIYKLITGEDRHDSCHTYLTEAVKEYGLTEQDVHDTWNIFMCTGFTRDTQQYFCKPSPARKGDYIEFLADMDLLVALSACPQGDVSIQVGQKVPDSKCFPLKVEVFRSITN</sequence>
<dbReference type="AlphaFoldDB" id="A0A2M4CVW4"/>
<evidence type="ECO:0000259" key="1">
    <source>
        <dbReference type="Pfam" id="PF09347"/>
    </source>
</evidence>
<proteinExistence type="predicted"/>
<dbReference type="VEuPathDB" id="VectorBase:ADAC100561"/>
<organism evidence="2">
    <name type="scientific">Anopheles darlingi</name>
    <name type="common">Mosquito</name>
    <dbReference type="NCBI Taxonomy" id="43151"/>
    <lineage>
        <taxon>Eukaryota</taxon>
        <taxon>Metazoa</taxon>
        <taxon>Ecdysozoa</taxon>
        <taxon>Arthropoda</taxon>
        <taxon>Hexapoda</taxon>
        <taxon>Insecta</taxon>
        <taxon>Pterygota</taxon>
        <taxon>Neoptera</taxon>
        <taxon>Endopterygota</taxon>
        <taxon>Diptera</taxon>
        <taxon>Nematocera</taxon>
        <taxon>Culicoidea</taxon>
        <taxon>Culicidae</taxon>
        <taxon>Anophelinae</taxon>
        <taxon>Anopheles</taxon>
    </lineage>
</organism>